<dbReference type="SUPFAM" id="SSF55021">
    <property type="entry name" value="ACT-like"/>
    <property type="match status" value="1"/>
</dbReference>
<dbReference type="NCBIfam" id="NF008124">
    <property type="entry name" value="PRK10872.1"/>
    <property type="match status" value="1"/>
</dbReference>
<dbReference type="GO" id="GO:0008893">
    <property type="term" value="F:guanosine-3',5'-bis(diphosphate) 3'-diphosphatase activity"/>
    <property type="evidence" value="ECO:0007669"/>
    <property type="project" value="TreeGrafter"/>
</dbReference>
<dbReference type="SUPFAM" id="SSF81301">
    <property type="entry name" value="Nucleotidyltransferase"/>
    <property type="match status" value="1"/>
</dbReference>
<dbReference type="NCBIfam" id="TIGR00691">
    <property type="entry name" value="spoT_relA"/>
    <property type="match status" value="1"/>
</dbReference>
<reference evidence="10 11" key="1">
    <citation type="journal article" date="2013" name="BMC Genomics">
        <title>Genomes of "Spiribacter", a streamlined, successful halophilic bacterium.</title>
        <authorList>
            <person name="Lopez-Perez M."/>
            <person name="Ghai R."/>
            <person name="Leon M.J."/>
            <person name="Rodriguez-Olmos A."/>
            <person name="Copa-Patino J.L."/>
            <person name="Soliveri J."/>
            <person name="Sanchez-Porro C."/>
            <person name="Ventosa A."/>
            <person name="Rodriguez-Valera F."/>
        </authorList>
    </citation>
    <scope>NUCLEOTIDE SEQUENCE [LARGE SCALE GENOMIC DNA]</scope>
    <source>
        <strain evidence="10 11">UAH-SP71</strain>
    </source>
</reference>
<evidence type="ECO:0000256" key="1">
    <source>
        <dbReference type="ARBA" id="ARBA00019852"/>
    </source>
</evidence>
<dbReference type="AlphaFoldDB" id="U5T444"/>
<dbReference type="KEGG" id="spiu:SPICUR_06695"/>
<dbReference type="InterPro" id="IPR004811">
    <property type="entry name" value="RelA/Spo_fam"/>
</dbReference>
<feature type="domain" description="TGS" evidence="9">
    <location>
        <begin position="405"/>
        <end position="466"/>
    </location>
</feature>
<sequence length="738" mass="83090">MVKVSDNPAVGRPGDQSIADWLAAMPRRPDAEARERLADAWDYAVTSYGDDVRVTGDRRLDHAVAVADTLSGLELDADSIIAGLLHDLPNCGGPDLAAIRARMGDTVASLVEGCLRMGQVSRLYMAGTTENEGKRGEALRKMLLAMARDIRVVFLVLAERLDDMRVLSVLPESDQQRIARETLDLHAPLANRLGIWQIKWELEDLSFRYLEPENYRRIARLLAERRVDRERFIEAMKARMETSLAEAGLNAEITGRPKHIYSIWRKMQRKGLGFEELFDLRAVRILVDSVPACYTALGIVHSLWQPIPREFDDYIASPKENDYRSLHTAVMGDGGRAVEVQIRTREMHDQAELGIAAHWRYKEGRGEDPDFDARVAWLRRLLESASDSDTDGDLIDRFRAEIFEDRVYVITPKGDVIDLPQGTTPLDFAYTIHSEIGHHCRGARVNGRMVTLTQPLQNGDQVEILTARNARPSRDWLNPALGYLNSPRSRAKVRAWFRQQDQDKTAQLGRELLDRELHRLGLADVNLETLAARSRFSRLPEFLAAIGRGDITGGQIAHLLRDRLLPTESETDEQLLRRRSGTASKPTAPQDDISIYGVGNLMTRMARCCQPTPGDSILGFITRSEGVAVHRTDCPNIRRLQETAPERLIEVSWSQDSGRAYPVDILVEAYDRPGLIRDISSLLNNEGINVTAVNTRTDPDDQVARMVMTVEVADVDQLSRVMQRMVGLRNIRDVHRAV</sequence>
<dbReference type="Proteomes" id="UP000017640">
    <property type="component" value="Chromosome"/>
</dbReference>
<dbReference type="Pfam" id="PF04607">
    <property type="entry name" value="RelA_SpoT"/>
    <property type="match status" value="1"/>
</dbReference>
<dbReference type="EMBL" id="CP005990">
    <property type="protein sequence ID" value="AGY92304.1"/>
    <property type="molecule type" value="Genomic_DNA"/>
</dbReference>
<evidence type="ECO:0000256" key="6">
    <source>
        <dbReference type="RuleBase" id="RU003847"/>
    </source>
</evidence>
<dbReference type="Pfam" id="PF19296">
    <property type="entry name" value="RelA_AH_RIS"/>
    <property type="match status" value="1"/>
</dbReference>
<dbReference type="InterPro" id="IPR045865">
    <property type="entry name" value="ACT-like_dom_sf"/>
</dbReference>
<evidence type="ECO:0000313" key="11">
    <source>
        <dbReference type="Proteomes" id="UP000017640"/>
    </source>
</evidence>
<dbReference type="Gene3D" id="3.10.20.30">
    <property type="match status" value="1"/>
</dbReference>
<dbReference type="HOGENOM" id="CLU_012300_3_0_6"/>
<dbReference type="InterPro" id="IPR033655">
    <property type="entry name" value="TGS_RelA/SpoT"/>
</dbReference>
<dbReference type="PANTHER" id="PTHR21262">
    <property type="entry name" value="GUANOSINE-3',5'-BIS DIPHOSPHATE 3'-PYROPHOSPHOHYDROLASE"/>
    <property type="match status" value="1"/>
</dbReference>
<dbReference type="STRING" id="1335757.SPICUR_06695"/>
<dbReference type="GO" id="GO:0015969">
    <property type="term" value="P:guanosine tetraphosphate metabolic process"/>
    <property type="evidence" value="ECO:0007669"/>
    <property type="project" value="InterPro"/>
</dbReference>
<feature type="region of interest" description="Disordered" evidence="7">
    <location>
        <begin position="570"/>
        <end position="590"/>
    </location>
</feature>
<dbReference type="GO" id="GO:0008728">
    <property type="term" value="F:GTP diphosphokinase activity"/>
    <property type="evidence" value="ECO:0007669"/>
    <property type="project" value="TreeGrafter"/>
</dbReference>
<evidence type="ECO:0000256" key="2">
    <source>
        <dbReference type="ARBA" id="ARBA00025704"/>
    </source>
</evidence>
<dbReference type="eggNOG" id="COG0317">
    <property type="taxonomic scope" value="Bacteria"/>
</dbReference>
<evidence type="ECO:0000259" key="8">
    <source>
        <dbReference type="PROSITE" id="PS51671"/>
    </source>
</evidence>
<dbReference type="SMART" id="SM00954">
    <property type="entry name" value="RelA_SpoT"/>
    <property type="match status" value="1"/>
</dbReference>
<dbReference type="FunFam" id="3.10.20.30:FF:000002">
    <property type="entry name" value="GTP pyrophosphokinase (RelA/SpoT)"/>
    <property type="match status" value="1"/>
</dbReference>
<accession>U5T444</accession>
<dbReference type="PATRIC" id="fig|1335757.3.peg.1309"/>
<comment type="similarity">
    <text evidence="6">Belongs to the relA/spoT family.</text>
</comment>
<evidence type="ECO:0000256" key="7">
    <source>
        <dbReference type="SAM" id="MobiDB-lite"/>
    </source>
</evidence>
<dbReference type="RefSeq" id="WP_023367336.1">
    <property type="nucleotide sequence ID" value="NC_022664.1"/>
</dbReference>
<evidence type="ECO:0000256" key="4">
    <source>
        <dbReference type="ARBA" id="ARBA00032407"/>
    </source>
</evidence>
<dbReference type="InterPro" id="IPR012676">
    <property type="entry name" value="TGS-like"/>
</dbReference>
<comment type="pathway">
    <text evidence="2">Purine metabolism.</text>
</comment>
<dbReference type="Pfam" id="PF13328">
    <property type="entry name" value="HD_4"/>
    <property type="match status" value="1"/>
</dbReference>
<dbReference type="PROSITE" id="PS51880">
    <property type="entry name" value="TGS"/>
    <property type="match status" value="1"/>
</dbReference>
<dbReference type="GO" id="GO:0042594">
    <property type="term" value="P:response to starvation"/>
    <property type="evidence" value="ECO:0007669"/>
    <property type="project" value="TreeGrafter"/>
</dbReference>
<name>U5T444_9GAMM</name>
<dbReference type="InterPro" id="IPR045600">
    <property type="entry name" value="RelA/SpoT_AH_RIS"/>
</dbReference>
<dbReference type="Pfam" id="PF02824">
    <property type="entry name" value="TGS"/>
    <property type="match status" value="1"/>
</dbReference>
<dbReference type="GO" id="GO:0005886">
    <property type="term" value="C:plasma membrane"/>
    <property type="evidence" value="ECO:0007669"/>
    <property type="project" value="TreeGrafter"/>
</dbReference>
<dbReference type="Gene3D" id="3.30.70.260">
    <property type="match status" value="1"/>
</dbReference>
<comment type="function">
    <text evidence="6">In eubacteria ppGpp (guanosine 3'-diphosphate 5'-diphosphate) is a mediator of the stringent response that coordinates a variety of cellular activities in response to changes in nutritional abundance.</text>
</comment>
<dbReference type="Pfam" id="PF13291">
    <property type="entry name" value="ACT_4"/>
    <property type="match status" value="1"/>
</dbReference>
<feature type="domain" description="ACT" evidence="8">
    <location>
        <begin position="664"/>
        <end position="738"/>
    </location>
</feature>
<dbReference type="InterPro" id="IPR002912">
    <property type="entry name" value="ACT_dom"/>
</dbReference>
<evidence type="ECO:0000313" key="10">
    <source>
        <dbReference type="EMBL" id="AGY92304.1"/>
    </source>
</evidence>
<dbReference type="InterPro" id="IPR004095">
    <property type="entry name" value="TGS"/>
</dbReference>
<evidence type="ECO:0000256" key="3">
    <source>
        <dbReference type="ARBA" id="ARBA00029754"/>
    </source>
</evidence>
<dbReference type="Gene3D" id="1.10.3210.10">
    <property type="entry name" value="Hypothetical protein af1432"/>
    <property type="match status" value="1"/>
</dbReference>
<organism evidence="10 11">
    <name type="scientific">Spiribacter curvatus</name>
    <dbReference type="NCBI Taxonomy" id="1335757"/>
    <lineage>
        <taxon>Bacteria</taxon>
        <taxon>Pseudomonadati</taxon>
        <taxon>Pseudomonadota</taxon>
        <taxon>Gammaproteobacteria</taxon>
        <taxon>Chromatiales</taxon>
        <taxon>Ectothiorhodospiraceae</taxon>
        <taxon>Spiribacter</taxon>
    </lineage>
</organism>
<dbReference type="GO" id="GO:0015949">
    <property type="term" value="P:nucleobase-containing small molecule interconversion"/>
    <property type="evidence" value="ECO:0007669"/>
    <property type="project" value="UniProtKB-ARBA"/>
</dbReference>
<dbReference type="OrthoDB" id="9805041at2"/>
<dbReference type="FunFam" id="3.30.460.10:FF:000001">
    <property type="entry name" value="GTP pyrophosphokinase RelA"/>
    <property type="match status" value="1"/>
</dbReference>
<dbReference type="SUPFAM" id="SSF109604">
    <property type="entry name" value="HD-domain/PDEase-like"/>
    <property type="match status" value="1"/>
</dbReference>
<dbReference type="CDD" id="cd04876">
    <property type="entry name" value="ACT_RelA-SpoT"/>
    <property type="match status" value="1"/>
</dbReference>
<dbReference type="PROSITE" id="PS51671">
    <property type="entry name" value="ACT"/>
    <property type="match status" value="1"/>
</dbReference>
<evidence type="ECO:0000256" key="5">
    <source>
        <dbReference type="ARBA" id="ARBA00033308"/>
    </source>
</evidence>
<protein>
    <recommendedName>
        <fullName evidence="1">GTP pyrophosphokinase</fullName>
    </recommendedName>
    <alternativeName>
        <fullName evidence="4">(p)ppGpp synthase</fullName>
    </alternativeName>
    <alternativeName>
        <fullName evidence="3">ATP:GTP 3'-pyrophosphotransferase</fullName>
    </alternativeName>
    <alternativeName>
        <fullName evidence="5">ppGpp synthase I</fullName>
    </alternativeName>
</protein>
<dbReference type="InterPro" id="IPR043519">
    <property type="entry name" value="NT_sf"/>
</dbReference>
<dbReference type="CDD" id="cd05399">
    <property type="entry name" value="NT_Rel-Spo_like"/>
    <property type="match status" value="1"/>
</dbReference>
<keyword evidence="11" id="KW-1185">Reference proteome</keyword>
<evidence type="ECO:0000259" key="9">
    <source>
        <dbReference type="PROSITE" id="PS51880"/>
    </source>
</evidence>
<gene>
    <name evidence="10" type="ORF">SPICUR_06695</name>
</gene>
<dbReference type="CDD" id="cd01668">
    <property type="entry name" value="TGS_RSH"/>
    <property type="match status" value="1"/>
</dbReference>
<dbReference type="InterPro" id="IPR012675">
    <property type="entry name" value="Beta-grasp_dom_sf"/>
</dbReference>
<dbReference type="SUPFAM" id="SSF81271">
    <property type="entry name" value="TGS-like"/>
    <property type="match status" value="1"/>
</dbReference>
<proteinExistence type="inferred from homology"/>
<dbReference type="Gene3D" id="3.30.460.10">
    <property type="entry name" value="Beta Polymerase, domain 2"/>
    <property type="match status" value="1"/>
</dbReference>
<dbReference type="PANTHER" id="PTHR21262:SF31">
    <property type="entry name" value="GTP PYROPHOSPHOKINASE"/>
    <property type="match status" value="1"/>
</dbReference>
<dbReference type="InterPro" id="IPR007685">
    <property type="entry name" value="RelA_SpoT"/>
</dbReference>